<dbReference type="Pfam" id="PF00005">
    <property type="entry name" value="ABC_tran"/>
    <property type="match status" value="1"/>
</dbReference>
<evidence type="ECO:0000256" key="2">
    <source>
        <dbReference type="ARBA" id="ARBA00022448"/>
    </source>
</evidence>
<dbReference type="Gene3D" id="3.10.580.10">
    <property type="entry name" value="CBS-domain"/>
    <property type="match status" value="1"/>
</dbReference>
<evidence type="ECO:0000256" key="8">
    <source>
        <dbReference type="RuleBase" id="RU369116"/>
    </source>
</evidence>
<feature type="domain" description="CBS" evidence="10">
    <location>
        <begin position="313"/>
        <end position="370"/>
    </location>
</feature>
<dbReference type="GO" id="GO:0005886">
    <property type="term" value="C:plasma membrane"/>
    <property type="evidence" value="ECO:0007669"/>
    <property type="project" value="UniProtKB-SubCell"/>
</dbReference>
<dbReference type="PANTHER" id="PTHR43869">
    <property type="entry name" value="GLYCINE BETAINE/PROLINE BETAINE TRANSPORT SYSTEM ATP-BINDING PROTEIN PROV"/>
    <property type="match status" value="1"/>
</dbReference>
<accession>A0A411ZH55</accession>
<feature type="domain" description="ABC transporter" evidence="9">
    <location>
        <begin position="2"/>
        <end position="236"/>
    </location>
</feature>
<evidence type="ECO:0000313" key="11">
    <source>
        <dbReference type="EMBL" id="RGQ02164.1"/>
    </source>
</evidence>
<dbReference type="InterPro" id="IPR003439">
    <property type="entry name" value="ABC_transporter-like_ATP-bd"/>
</dbReference>
<evidence type="ECO:0000313" key="12">
    <source>
        <dbReference type="Proteomes" id="UP000284662"/>
    </source>
</evidence>
<dbReference type="Gene3D" id="3.40.50.300">
    <property type="entry name" value="P-loop containing nucleotide triphosphate hydrolases"/>
    <property type="match status" value="1"/>
</dbReference>
<evidence type="ECO:0000259" key="10">
    <source>
        <dbReference type="PROSITE" id="PS51371"/>
    </source>
</evidence>
<dbReference type="SMART" id="SM00382">
    <property type="entry name" value="AAA"/>
    <property type="match status" value="1"/>
</dbReference>
<dbReference type="EMBL" id="QRST01000051">
    <property type="protein sequence ID" value="RGQ02164.1"/>
    <property type="molecule type" value="Genomic_DNA"/>
</dbReference>
<evidence type="ECO:0000259" key="9">
    <source>
        <dbReference type="PROSITE" id="PS50893"/>
    </source>
</evidence>
<dbReference type="GO" id="GO:0006865">
    <property type="term" value="P:amino acid transport"/>
    <property type="evidence" value="ECO:0007669"/>
    <property type="project" value="UniProtKB-UniRule"/>
</dbReference>
<keyword evidence="8" id="KW-1003">Cell membrane</keyword>
<comment type="caution">
    <text evidence="11">The sequence shown here is derived from an EMBL/GenBank/DDBJ whole genome shotgun (WGS) entry which is preliminary data.</text>
</comment>
<dbReference type="PROSITE" id="PS00211">
    <property type="entry name" value="ABC_TRANSPORTER_1"/>
    <property type="match status" value="1"/>
</dbReference>
<dbReference type="FunFam" id="3.40.50.300:FF:000425">
    <property type="entry name" value="Probable ABC transporter, ATP-binding subunit"/>
    <property type="match status" value="1"/>
</dbReference>
<proteinExistence type="inferred from homology"/>
<dbReference type="GO" id="GO:0031460">
    <property type="term" value="P:glycine betaine transport"/>
    <property type="evidence" value="ECO:0007669"/>
    <property type="project" value="InterPro"/>
</dbReference>
<dbReference type="InterPro" id="IPR003593">
    <property type="entry name" value="AAA+_ATPase"/>
</dbReference>
<feature type="domain" description="CBS" evidence="10">
    <location>
        <begin position="254"/>
        <end position="309"/>
    </location>
</feature>
<dbReference type="PROSITE" id="PS51371">
    <property type="entry name" value="CBS"/>
    <property type="match status" value="2"/>
</dbReference>
<keyword evidence="4 8" id="KW-0067">ATP-binding</keyword>
<dbReference type="InterPro" id="IPR027417">
    <property type="entry name" value="P-loop_NTPase"/>
</dbReference>
<organism evidence="11 12">
    <name type="scientific">Megamonas rupellensis</name>
    <dbReference type="NCBI Taxonomy" id="491921"/>
    <lineage>
        <taxon>Bacteria</taxon>
        <taxon>Bacillati</taxon>
        <taxon>Bacillota</taxon>
        <taxon>Negativicutes</taxon>
        <taxon>Selenomonadales</taxon>
        <taxon>Selenomonadaceae</taxon>
        <taxon>Megamonas</taxon>
    </lineage>
</organism>
<keyword evidence="8" id="KW-0472">Membrane</keyword>
<dbReference type="SMART" id="SM00116">
    <property type="entry name" value="CBS"/>
    <property type="match status" value="2"/>
</dbReference>
<dbReference type="InterPro" id="IPR017871">
    <property type="entry name" value="ABC_transporter-like_CS"/>
</dbReference>
<dbReference type="NCBIfam" id="TIGR01186">
    <property type="entry name" value="proV"/>
    <property type="match status" value="1"/>
</dbReference>
<dbReference type="GO" id="GO:0005524">
    <property type="term" value="F:ATP binding"/>
    <property type="evidence" value="ECO:0007669"/>
    <property type="project" value="UniProtKB-UniRule"/>
</dbReference>
<dbReference type="AlphaFoldDB" id="A0A411ZH55"/>
<protein>
    <recommendedName>
        <fullName evidence="8">Quaternary amine transport ATP-binding protein</fullName>
        <ecNumber evidence="8">7.6.2.9</ecNumber>
    </recommendedName>
</protein>
<dbReference type="GO" id="GO:0015418">
    <property type="term" value="F:ABC-type quaternary ammonium compound transporting activity"/>
    <property type="evidence" value="ECO:0007669"/>
    <property type="project" value="UniProtKB-EC"/>
</dbReference>
<comment type="similarity">
    <text evidence="1 8">Belongs to the ABC transporter superfamily.</text>
</comment>
<keyword evidence="2 8" id="KW-0813">Transport</keyword>
<dbReference type="Proteomes" id="UP000284662">
    <property type="component" value="Unassembled WGS sequence"/>
</dbReference>
<evidence type="ECO:0000256" key="7">
    <source>
        <dbReference type="PROSITE-ProRule" id="PRU00703"/>
    </source>
</evidence>
<dbReference type="InterPro" id="IPR051921">
    <property type="entry name" value="ABC_osmolyte_uptake_ATP-bind"/>
</dbReference>
<keyword evidence="5" id="KW-0029">Amino-acid transport</keyword>
<keyword evidence="8" id="KW-0997">Cell inner membrane</keyword>
<dbReference type="InterPro" id="IPR046342">
    <property type="entry name" value="CBS_dom_sf"/>
</dbReference>
<dbReference type="InterPro" id="IPR005892">
    <property type="entry name" value="Gly-betaine_transp_ATP-bd"/>
</dbReference>
<keyword evidence="6 7" id="KW-0129">CBS domain</keyword>
<evidence type="ECO:0000256" key="6">
    <source>
        <dbReference type="ARBA" id="ARBA00023122"/>
    </source>
</evidence>
<evidence type="ECO:0000256" key="3">
    <source>
        <dbReference type="ARBA" id="ARBA00022741"/>
    </source>
</evidence>
<comment type="catalytic activity">
    <reaction evidence="8">
        <text>a quaternary ammonium(out) + ATP + H2O = a quaternary ammonium(in) + ADP + phosphate + H(+)</text>
        <dbReference type="Rhea" id="RHEA:11036"/>
        <dbReference type="ChEBI" id="CHEBI:15377"/>
        <dbReference type="ChEBI" id="CHEBI:15378"/>
        <dbReference type="ChEBI" id="CHEBI:30616"/>
        <dbReference type="ChEBI" id="CHEBI:35267"/>
        <dbReference type="ChEBI" id="CHEBI:43474"/>
        <dbReference type="ChEBI" id="CHEBI:456216"/>
    </reaction>
</comment>
<evidence type="ECO:0000256" key="4">
    <source>
        <dbReference type="ARBA" id="ARBA00022840"/>
    </source>
</evidence>
<reference evidence="11 12" key="1">
    <citation type="submission" date="2018-08" db="EMBL/GenBank/DDBJ databases">
        <title>A genome reference for cultivated species of the human gut microbiota.</title>
        <authorList>
            <person name="Zou Y."/>
            <person name="Xue W."/>
            <person name="Luo G."/>
        </authorList>
    </citation>
    <scope>NUCLEOTIDE SEQUENCE [LARGE SCALE GENOMIC DNA]</scope>
    <source>
        <strain evidence="11 12">AF29-2</strain>
    </source>
</reference>
<dbReference type="EC" id="7.6.2.9" evidence="8"/>
<dbReference type="SUPFAM" id="SSF52540">
    <property type="entry name" value="P-loop containing nucleoside triphosphate hydrolases"/>
    <property type="match status" value="1"/>
</dbReference>
<evidence type="ECO:0000256" key="1">
    <source>
        <dbReference type="ARBA" id="ARBA00005417"/>
    </source>
</evidence>
<sequence>MITFEEVDKAYKEKLVLHKINFTINDGEFVVLIGSSGCGKTTLLKTINKLETVDRGLIKIDNVSIRQQNTLELRRRIGYVVQDAGLFPHMTIYDNIATVLKINNYDSNNIENRIDELLEMVDLEPDNYKYLYPYQLSGGQKQRVGVARAFATNPDIILMDEPFSALDPVTRSDLQDAVVNLQKQFKKTIVFVTHDMDEAIKLADKICIIQKGWIVQYDTPENILKNPANEYVQNFVGKNRLWSNSEFIKASDIMLKNPCKISVDRTIIQALQVMNHAHVDSVLVTEDNKFLGIVWLADLQNFDSYSGSLKNFISDDYHVVYENTSLKEITNTVDYNHFGIVPVLNLKHELVGYLTKSRLLSVLSRQYQDSVGQKDGILA</sequence>
<dbReference type="RefSeq" id="WP_117977152.1">
    <property type="nucleotide sequence ID" value="NZ_QRST01000051.1"/>
</dbReference>
<comment type="subcellular location">
    <subcellularLocation>
        <location evidence="8">Cell inner membrane</location>
        <topology evidence="8">Peripheral membrane protein</topology>
    </subcellularLocation>
</comment>
<dbReference type="SUPFAM" id="SSF54631">
    <property type="entry name" value="CBS-domain pair"/>
    <property type="match status" value="1"/>
</dbReference>
<comment type="subunit">
    <text evidence="8">The complex is probably composed of two ATP-binding proteins, two transmembrane proteins and a solute-binding protein.</text>
</comment>
<dbReference type="PANTHER" id="PTHR43869:SF1">
    <property type="entry name" value="GLYCINE BETAINE_PROLINE BETAINE TRANSPORT SYSTEM ATP-BINDING PROTEIN PROV"/>
    <property type="match status" value="1"/>
</dbReference>
<dbReference type="InterPro" id="IPR000644">
    <property type="entry name" value="CBS_dom"/>
</dbReference>
<evidence type="ECO:0000256" key="5">
    <source>
        <dbReference type="ARBA" id="ARBA00022970"/>
    </source>
</evidence>
<gene>
    <name evidence="11" type="ORF">DWZ11_11775</name>
</gene>
<name>A0A411ZH55_9FIRM</name>
<dbReference type="GO" id="GO:0016887">
    <property type="term" value="F:ATP hydrolysis activity"/>
    <property type="evidence" value="ECO:0007669"/>
    <property type="project" value="UniProtKB-UniRule"/>
</dbReference>
<dbReference type="Pfam" id="PF00571">
    <property type="entry name" value="CBS"/>
    <property type="match status" value="2"/>
</dbReference>
<dbReference type="PROSITE" id="PS50893">
    <property type="entry name" value="ABC_TRANSPORTER_2"/>
    <property type="match status" value="1"/>
</dbReference>
<keyword evidence="3 8" id="KW-0547">Nucleotide-binding</keyword>